<evidence type="ECO:0000313" key="1">
    <source>
        <dbReference type="EMBL" id="EAY28286.1"/>
    </source>
</evidence>
<dbReference type="AlphaFoldDB" id="A1ZNA5"/>
<dbReference type="OrthoDB" id="6091628at2"/>
<comment type="caution">
    <text evidence="1">The sequence shown here is derived from an EMBL/GenBank/DDBJ whole genome shotgun (WGS) entry which is preliminary data.</text>
</comment>
<dbReference type="Proteomes" id="UP000004095">
    <property type="component" value="Unassembled WGS sequence"/>
</dbReference>
<dbReference type="RefSeq" id="WP_002698517.1">
    <property type="nucleotide sequence ID" value="NZ_AAWS01000017.1"/>
</dbReference>
<keyword evidence="2" id="KW-1185">Reference proteome</keyword>
<dbReference type="eggNOG" id="COG1413">
    <property type="taxonomic scope" value="Bacteria"/>
</dbReference>
<reference evidence="1 2" key="1">
    <citation type="submission" date="2007-01" db="EMBL/GenBank/DDBJ databases">
        <authorList>
            <person name="Haygood M."/>
            <person name="Podell S."/>
            <person name="Anderson C."/>
            <person name="Hopkinson B."/>
            <person name="Roe K."/>
            <person name="Barbeau K."/>
            <person name="Gaasterland T."/>
            <person name="Ferriera S."/>
            <person name="Johnson J."/>
            <person name="Kravitz S."/>
            <person name="Beeson K."/>
            <person name="Sutton G."/>
            <person name="Rogers Y.-H."/>
            <person name="Friedman R."/>
            <person name="Frazier M."/>
            <person name="Venter J.C."/>
        </authorList>
    </citation>
    <scope>NUCLEOTIDE SEQUENCE [LARGE SCALE GENOMIC DNA]</scope>
    <source>
        <strain evidence="1 2">ATCC 23134</strain>
    </source>
</reference>
<proteinExistence type="predicted"/>
<evidence type="ECO:0000313" key="2">
    <source>
        <dbReference type="Proteomes" id="UP000004095"/>
    </source>
</evidence>
<dbReference type="EMBL" id="AAWS01000017">
    <property type="protein sequence ID" value="EAY28286.1"/>
    <property type="molecule type" value="Genomic_DNA"/>
</dbReference>
<organism evidence="1 2">
    <name type="scientific">Microscilla marina ATCC 23134</name>
    <dbReference type="NCBI Taxonomy" id="313606"/>
    <lineage>
        <taxon>Bacteria</taxon>
        <taxon>Pseudomonadati</taxon>
        <taxon>Bacteroidota</taxon>
        <taxon>Cytophagia</taxon>
        <taxon>Cytophagales</taxon>
        <taxon>Microscillaceae</taxon>
        <taxon>Microscilla</taxon>
    </lineage>
</organism>
<gene>
    <name evidence="1" type="ORF">M23134_03547</name>
</gene>
<accession>A1ZNA5</accession>
<protein>
    <submittedName>
        <fullName evidence="1">Uncharacterized protein</fullName>
    </submittedName>
</protein>
<name>A1ZNA5_MICM2</name>
<sequence length="1211" mass="134610">MNNQIAMVPIHLDGLLLPKDSLAVEAFTDFSRLPFYKDGRDYNPDTPNLSESVLSVPFQNRNLNLRQGMHLHWSLPDALTKGGDSGTDADFPAAPNRWLVVRTSPNKGEKRWVVESDYLSMDTSNPYHAVAYPTDISQAGNGGQPFGFLGRQLDITDATWSEDTSATRLSKLTALGYGEPAFAAFYPNCHSVFGCIDPDIKTQGDLADLKYQIIGWYGEAGQDPLHELTKGGELSGDTLQKKIEEAFAWKIEGLADNQTLGTCCYAELDFNASANITNPDKGKNISVSIGNTGTEALSAYLASGEADKTSVEEQLESLLLHTQLQNKDLDLGARFQEARHEKGFKAESGGSLWELRPAHEDPAHGKLVEIDLPLALENDLDTLNQQQQAWNQAVEQLRQEQQLLFTDWYKYMLCAYPPEDAREDYPDIDKVRYYIERQYLRHDSKLNQLKQKVMVAVTSLPEYTRLRAELENWNDGKPASHRYVLKQVAAPRFWHPTEPVVLLEGEAVMPTNRHGADGRMNEDNTLTCHLQPLNNATVGLADFTSLFEKINTIKNENVPEGTQAKVGFDTWQHQPWHPFLLEWEVEMFPMQAGGNLNIDNRNFQPDFITSNYTLAKNQPDLGGQPGKSTIQAAALYNGRSVLTPFAKDRIGKAIEEYLKDHDDLEGGALSHAKNKLDSQHFLSQALSGFNNALLMQHQTLQLPLHDPIGFGDYQIFTQQVQQALAGNNNLAPLPLNDFLPIRSGTMRLHKLRLIDNFGQIKEVAVNDIIRAEPLQLPQGMASGQDAWLPPRLVQPARVNFRWLTANGATTELNTHPESSPVAGWLLANHLDNSVVVYDQAGFALGIIDQTAQWRGVPGTDAIVHPSDIANAALRRVVRQVLGKGASFLDNFIKVTDAALQTIDPEGFAHHQALALLMGRPIAVVRTSLGLEVKGSPAVHHGWTEFRQDMQRGSKETDQTEQVKVPVRVGEPGQLNDGVLGYWQEEATEGGIALSDAFYTTANAQETHEHIKGYDPGNPDLKLSLAEAPQTITMLLDPRGEAHATTGMLPAKVIDIPKYQYAEALKRINISFLSAPVLMEANKTVLPLPNEPGYTWSWLERDRFAWHEVARHGVLLKTKLQQVFGAKGDQIWQELITKGWIEASDPGKADIVPKDQRPKDSHLVSPLNEDTDQIEDVLAQGHIVPPETKAAFRGGQTIKEGWLRLSPNPKEE</sequence>